<dbReference type="HOGENOM" id="CLU_024976_0_0_6"/>
<dbReference type="EMBL" id="CP002209">
    <property type="protein sequence ID" value="ADN75559.1"/>
    <property type="molecule type" value="Genomic_DNA"/>
</dbReference>
<proteinExistence type="predicted"/>
<dbReference type="NCBIfam" id="TIGR03509">
    <property type="entry name" value="OMP_MtrB_PioB"/>
    <property type="match status" value="1"/>
</dbReference>
<dbReference type="KEGG" id="fbl:Fbal_1355"/>
<dbReference type="AlphaFoldDB" id="E1SMM0"/>
<feature type="signal peptide" evidence="1">
    <location>
        <begin position="1"/>
        <end position="21"/>
    </location>
</feature>
<gene>
    <name evidence="2" type="ordered locus">Fbal_1355</name>
</gene>
<name>E1SMM0_FERBD</name>
<dbReference type="STRING" id="550540.Fbal_1355"/>
<reference evidence="2 3" key="1">
    <citation type="journal article" date="2010" name="Stand. Genomic Sci.">
        <title>Complete genome sequence of Ferrimonas balearica type strain (PAT).</title>
        <authorList>
            <person name="Nolan M."/>
            <person name="Sikorski J."/>
            <person name="Davenport K."/>
            <person name="Lucas S."/>
            <person name="Glavina Del Rio T."/>
            <person name="Tice H."/>
            <person name="Cheng J."/>
            <person name="Goodwin L."/>
            <person name="Pitluck S."/>
            <person name="Liolios K."/>
            <person name="Ivanova N."/>
            <person name="Mavromatis K."/>
            <person name="Ovchinnikova G."/>
            <person name="Pati A."/>
            <person name="Chen A."/>
            <person name="Palaniappan K."/>
            <person name="Land M."/>
            <person name="Hauser L."/>
            <person name="Chang Y."/>
            <person name="Jeffries C."/>
            <person name="Tapia R."/>
            <person name="Brettin T."/>
            <person name="Detter J."/>
            <person name="Han C."/>
            <person name="Yasawong M."/>
            <person name="Rohde M."/>
            <person name="Tindall B."/>
            <person name="Goker M."/>
            <person name="Woyke T."/>
            <person name="Bristow J."/>
            <person name="Eisen J."/>
            <person name="Markowitz V."/>
            <person name="Hugenholtz P."/>
            <person name="Kyrpides N."/>
            <person name="Klenk H."/>
            <person name="Lapidus A."/>
        </authorList>
    </citation>
    <scope>NUCLEOTIDE SEQUENCE [LARGE SCALE GENOMIC DNA]</scope>
    <source>
        <strain evidence="3">DSM 9799 / CCM 4581 / KCTC 23876 / PAT</strain>
    </source>
</reference>
<keyword evidence="3" id="KW-1185">Reference proteome</keyword>
<evidence type="ECO:0000313" key="3">
    <source>
        <dbReference type="Proteomes" id="UP000006683"/>
    </source>
</evidence>
<dbReference type="eggNOG" id="COG3637">
    <property type="taxonomic scope" value="Bacteria"/>
</dbReference>
<dbReference type="eggNOG" id="COG2067">
    <property type="taxonomic scope" value="Bacteria"/>
</dbReference>
<evidence type="ECO:0000256" key="1">
    <source>
        <dbReference type="SAM" id="SignalP"/>
    </source>
</evidence>
<evidence type="ECO:0000313" key="2">
    <source>
        <dbReference type="EMBL" id="ADN75559.1"/>
    </source>
</evidence>
<dbReference type="SUPFAM" id="SSF56935">
    <property type="entry name" value="Porins"/>
    <property type="match status" value="1"/>
</dbReference>
<dbReference type="TCDB" id="1.B.78.1.2">
    <property type="family name" value="the duf3374 electron transport-associated porin (etporin) family"/>
</dbReference>
<feature type="chain" id="PRO_5003151476" evidence="1">
    <location>
        <begin position="22"/>
        <end position="662"/>
    </location>
</feature>
<protein>
    <submittedName>
        <fullName evidence="2">Decaheme-associated outer membrane protein, MtrB/PioB family</fullName>
    </submittedName>
</protein>
<dbReference type="Proteomes" id="UP000006683">
    <property type="component" value="Chromosome"/>
</dbReference>
<dbReference type="InterPro" id="IPR020016">
    <property type="entry name" value="Decahaem-assoc_OM_MtrB/PioB"/>
</dbReference>
<accession>E1SMM0</accession>
<dbReference type="Pfam" id="PF11854">
    <property type="entry name" value="MtrB_PioB"/>
    <property type="match status" value="1"/>
</dbReference>
<dbReference type="GeneID" id="67181575"/>
<dbReference type="RefSeq" id="WP_013344865.1">
    <property type="nucleotide sequence ID" value="NC_014541.1"/>
</dbReference>
<sequence>MNFRLNLITLALASFSGAAMANYGLANANLEKVDTTKWECKRCEPVNGYQGSVGVGGGAVITNDNHAANRFGGNEDGGVGELNADVRYNAESGYNASILTDRLGTGNGSANVSVGKAGVANAEFNYRTLTTWQEDNAFSQYVANGSELVNTGSLVQQDLKLERERYGFAFDVGGELWETYANFQREDKTGTKSRSVAGLSATNIVAPVDSTTDRWEAGAKLTGQNWFTGVSYIYSQYDNNLATSLTLDNNAYALANDPSNEAYQVVLNGAYSLNRTHFAGRVVSGKMTQDDDTLKIGGIAGFDGEVRTLDANFRVASSVTNRLRLTASYDHSDRDNRSTVLQGDAITVDGLSGDVEGVKLYDTTRNTYKVGASYRIASGYRLDGGYDRKDVERTEQDREKTNEDTLWARLRVTSLDNWDFGLKAGYSNRDGSKYDANRGTSEEDNALLRRYYLADRERVETELRITHTPIDTLSIDFTGRYAEDDYSESEIGLTEAKDYGYDLGLNWAATEHLNLHAFGGQQWIESAQAGSTVMNGTANWFADVEDEFIHAGLGFSYAGLMADKLVIGGDYLYADSTSDTVVSQGISVPYDDYYATSHSINFYGDYAFSEKMSARLDYMYERYQDSDYAEVGVSAVPGLTTLGYWGHNYNAHMVMVSFKYAL</sequence>
<dbReference type="OrthoDB" id="9146719at2"/>
<keyword evidence="1" id="KW-0732">Signal</keyword>
<organism evidence="2 3">
    <name type="scientific">Ferrimonas balearica (strain DSM 9799 / CCM 4581 / KCTC 23876 / PAT)</name>
    <dbReference type="NCBI Taxonomy" id="550540"/>
    <lineage>
        <taxon>Bacteria</taxon>
        <taxon>Pseudomonadati</taxon>
        <taxon>Pseudomonadota</taxon>
        <taxon>Gammaproteobacteria</taxon>
        <taxon>Alteromonadales</taxon>
        <taxon>Ferrimonadaceae</taxon>
        <taxon>Ferrimonas</taxon>
    </lineage>
</organism>